<dbReference type="RefSeq" id="WP_253076853.1">
    <property type="nucleotide sequence ID" value="NZ_JAMXWN010000012.1"/>
</dbReference>
<sequence>MESKHRYMGGLDGLRGLSVLAVIAYHMNLSWAKGGFLGVGIFFVLSGYLITDLLIQEWEQTSTINLKTFWIRRAKRLFPAVLCLLLILFGCLFLFYPSLVHSTRMDAIAALFYYSNWWSIFHHQSYFENFAHPALLKHFWSLAVEEQFYLLWPLCVILTLRLFRSIKWLYVLTLIFSGCSIILMGFLYQPEMDPSRVYFGTDTRAFALLFGAALACIWPSQHLSQADSKPIRRFLDSIGLLAFVLILYSIYTVNEYEDFLYQGGMALFSIITVILISVLAHPSTFLGKWMGVAPLRWIGVRSYGMYLWHYPILLLTTPASEASDVHPLRIVMQFILILTVSSLSLRFIENPIRRSGKHFEKLNDFHLLKKVSFGFGCVFLIFAGLAAYPQIEKHRSVKTLTAHDQTNHISRNSDHKNTEGRKTTSDHLKGAVVTDSPNNKDKRSTPQERIQNEQKSKQANEKKKKAHSASVPVQKLNLQVTAIGDSVMLDAKPYLMQSLTNLEIDSKVGRQFREAFGRISQFKEEGKLGANVLIELGTNGPFDDSQINNLIDLIGPNRQIIFVNTRVPRPWESIVNQTIQRAATTHHNVTMIDWYQASKGHDDYFSTDGVHLTITGAKKYASLVIDSLAQSKK</sequence>
<dbReference type="Gene3D" id="3.40.50.1110">
    <property type="entry name" value="SGNH hydrolase"/>
    <property type="match status" value="1"/>
</dbReference>
<evidence type="ECO:0000256" key="5">
    <source>
        <dbReference type="ARBA" id="ARBA00022692"/>
    </source>
</evidence>
<feature type="transmembrane region" description="Helical" evidence="10">
    <location>
        <begin position="76"/>
        <end position="96"/>
    </location>
</feature>
<gene>
    <name evidence="12" type="ORF">ACFP7A_11600</name>
</gene>
<evidence type="ECO:0000256" key="1">
    <source>
        <dbReference type="ARBA" id="ARBA00004651"/>
    </source>
</evidence>
<evidence type="ECO:0000313" key="12">
    <source>
        <dbReference type="EMBL" id="MFC6387250.1"/>
    </source>
</evidence>
<keyword evidence="6 10" id="KW-1133">Transmembrane helix</keyword>
<comment type="caution">
    <text evidence="12">The sequence shown here is derived from an EMBL/GenBank/DDBJ whole genome shotgun (WGS) entry which is preliminary data.</text>
</comment>
<dbReference type="Proteomes" id="UP001596267">
    <property type="component" value="Unassembled WGS sequence"/>
</dbReference>
<feature type="region of interest" description="Disordered" evidence="9">
    <location>
        <begin position="402"/>
        <end position="471"/>
    </location>
</feature>
<evidence type="ECO:0000256" key="2">
    <source>
        <dbReference type="ARBA" id="ARBA00007400"/>
    </source>
</evidence>
<keyword evidence="4 12" id="KW-0808">Transferase</keyword>
<proteinExistence type="inferred from homology"/>
<feature type="transmembrane region" description="Helical" evidence="10">
    <location>
        <begin position="259"/>
        <end position="280"/>
    </location>
</feature>
<feature type="transmembrane region" description="Helical" evidence="10">
    <location>
        <begin position="12"/>
        <end position="29"/>
    </location>
</feature>
<feature type="domain" description="Acyltransferase 3" evidence="11">
    <location>
        <begin position="10"/>
        <end position="342"/>
    </location>
</feature>
<feature type="transmembrane region" description="Helical" evidence="10">
    <location>
        <begin position="368"/>
        <end position="388"/>
    </location>
</feature>
<evidence type="ECO:0000256" key="3">
    <source>
        <dbReference type="ARBA" id="ARBA00022475"/>
    </source>
</evidence>
<dbReference type="PANTHER" id="PTHR23028:SF53">
    <property type="entry name" value="ACYL_TRANSF_3 DOMAIN-CONTAINING PROTEIN"/>
    <property type="match status" value="1"/>
</dbReference>
<dbReference type="SUPFAM" id="SSF52266">
    <property type="entry name" value="SGNH hydrolase"/>
    <property type="match status" value="1"/>
</dbReference>
<dbReference type="InterPro" id="IPR036514">
    <property type="entry name" value="SGNH_hydro_sf"/>
</dbReference>
<reference evidence="13" key="1">
    <citation type="journal article" date="2019" name="Int. J. Syst. Evol. Microbiol.">
        <title>The Global Catalogue of Microorganisms (GCM) 10K type strain sequencing project: providing services to taxonomists for standard genome sequencing and annotation.</title>
        <authorList>
            <consortium name="The Broad Institute Genomics Platform"/>
            <consortium name="The Broad Institute Genome Sequencing Center for Infectious Disease"/>
            <person name="Wu L."/>
            <person name="Ma J."/>
        </authorList>
    </citation>
    <scope>NUCLEOTIDE SEQUENCE [LARGE SCALE GENOMIC DNA]</scope>
    <source>
        <strain evidence="13">CCUG 42001</strain>
    </source>
</reference>
<comment type="subcellular location">
    <subcellularLocation>
        <location evidence="1">Cell membrane</location>
        <topology evidence="1">Multi-pass membrane protein</topology>
    </subcellularLocation>
</comment>
<evidence type="ECO:0000256" key="10">
    <source>
        <dbReference type="SAM" id="Phobius"/>
    </source>
</evidence>
<feature type="transmembrane region" description="Helical" evidence="10">
    <location>
        <begin position="147"/>
        <end position="163"/>
    </location>
</feature>
<feature type="transmembrane region" description="Helical" evidence="10">
    <location>
        <begin position="233"/>
        <end position="253"/>
    </location>
</feature>
<feature type="transmembrane region" description="Helical" evidence="10">
    <location>
        <begin position="330"/>
        <end position="348"/>
    </location>
</feature>
<dbReference type="InterPro" id="IPR002656">
    <property type="entry name" value="Acyl_transf_3_dom"/>
</dbReference>
<feature type="compositionally biased region" description="Basic and acidic residues" evidence="9">
    <location>
        <begin position="411"/>
        <end position="429"/>
    </location>
</feature>
<evidence type="ECO:0000256" key="8">
    <source>
        <dbReference type="ARBA" id="ARBA00023315"/>
    </source>
</evidence>
<feature type="compositionally biased region" description="Basic and acidic residues" evidence="9">
    <location>
        <begin position="438"/>
        <end position="461"/>
    </location>
</feature>
<keyword evidence="7 10" id="KW-0472">Membrane</keyword>
<evidence type="ECO:0000259" key="11">
    <source>
        <dbReference type="Pfam" id="PF01757"/>
    </source>
</evidence>
<feature type="transmembrane region" description="Helical" evidence="10">
    <location>
        <begin position="35"/>
        <end position="55"/>
    </location>
</feature>
<evidence type="ECO:0000256" key="4">
    <source>
        <dbReference type="ARBA" id="ARBA00022679"/>
    </source>
</evidence>
<dbReference type="CDD" id="cd01840">
    <property type="entry name" value="SGNH_hydrolase_yrhL_like"/>
    <property type="match status" value="1"/>
</dbReference>
<dbReference type="Pfam" id="PF01757">
    <property type="entry name" value="Acyl_transf_3"/>
    <property type="match status" value="1"/>
</dbReference>
<evidence type="ECO:0000256" key="6">
    <source>
        <dbReference type="ARBA" id="ARBA00022989"/>
    </source>
</evidence>
<dbReference type="InterPro" id="IPR050879">
    <property type="entry name" value="Acyltransferase_3"/>
</dbReference>
<evidence type="ECO:0000256" key="7">
    <source>
        <dbReference type="ARBA" id="ARBA00023136"/>
    </source>
</evidence>
<evidence type="ECO:0000313" key="13">
    <source>
        <dbReference type="Proteomes" id="UP001596267"/>
    </source>
</evidence>
<feature type="transmembrane region" description="Helical" evidence="10">
    <location>
        <begin position="203"/>
        <end position="221"/>
    </location>
</feature>
<dbReference type="EMBL" id="JBHSTQ010000012">
    <property type="protein sequence ID" value="MFC6387250.1"/>
    <property type="molecule type" value="Genomic_DNA"/>
</dbReference>
<protein>
    <submittedName>
        <fullName evidence="12">Acyltransferase family protein</fullName>
        <ecNumber evidence="12">2.3.1.-</ecNumber>
    </submittedName>
</protein>
<keyword evidence="8 12" id="KW-0012">Acyltransferase</keyword>
<keyword evidence="13" id="KW-1185">Reference proteome</keyword>
<evidence type="ECO:0000256" key="9">
    <source>
        <dbReference type="SAM" id="MobiDB-lite"/>
    </source>
</evidence>
<accession>A0ABW1WJG8</accession>
<organism evidence="12 13">
    <name type="scientific">Sporolactobacillus kofuensis</name>
    <dbReference type="NCBI Taxonomy" id="269672"/>
    <lineage>
        <taxon>Bacteria</taxon>
        <taxon>Bacillati</taxon>
        <taxon>Bacillota</taxon>
        <taxon>Bacilli</taxon>
        <taxon>Bacillales</taxon>
        <taxon>Sporolactobacillaceae</taxon>
        <taxon>Sporolactobacillus</taxon>
    </lineage>
</organism>
<comment type="similarity">
    <text evidence="2">Belongs to the acyltransferase 3 family.</text>
</comment>
<dbReference type="GO" id="GO:0016746">
    <property type="term" value="F:acyltransferase activity"/>
    <property type="evidence" value="ECO:0007669"/>
    <property type="project" value="UniProtKB-KW"/>
</dbReference>
<dbReference type="PANTHER" id="PTHR23028">
    <property type="entry name" value="ACETYLTRANSFERASE"/>
    <property type="match status" value="1"/>
</dbReference>
<dbReference type="EC" id="2.3.1.-" evidence="12"/>
<keyword evidence="5 10" id="KW-0812">Transmembrane</keyword>
<name>A0ABW1WJG8_9BACL</name>
<keyword evidence="3" id="KW-1003">Cell membrane</keyword>
<feature type="transmembrane region" description="Helical" evidence="10">
    <location>
        <begin position="292"/>
        <end position="310"/>
    </location>
</feature>
<feature type="transmembrane region" description="Helical" evidence="10">
    <location>
        <begin position="168"/>
        <end position="188"/>
    </location>
</feature>